<accession>A0AAE0TG20</accession>
<dbReference type="Gene3D" id="3.40.50.300">
    <property type="entry name" value="P-loop containing nucleotide triphosphate hydrolases"/>
    <property type="match status" value="1"/>
</dbReference>
<dbReference type="InterPro" id="IPR039904">
    <property type="entry name" value="TRANK1"/>
</dbReference>
<proteinExistence type="predicted"/>
<dbReference type="PANTHER" id="PTHR21529">
    <property type="entry name" value="MAMMARY TURMOR VIRUS RECEPTOR HOMOLOG 1, 2 MTVR1, 2"/>
    <property type="match status" value="1"/>
</dbReference>
<dbReference type="InterPro" id="IPR027417">
    <property type="entry name" value="P-loop_NTPase"/>
</dbReference>
<evidence type="ECO:0000313" key="1">
    <source>
        <dbReference type="EMBL" id="KAK3609566.1"/>
    </source>
</evidence>
<reference evidence="1" key="3">
    <citation type="submission" date="2023-05" db="EMBL/GenBank/DDBJ databases">
        <authorList>
            <person name="Smith C.H."/>
        </authorList>
    </citation>
    <scope>NUCLEOTIDE SEQUENCE</scope>
    <source>
        <strain evidence="1">CHS0354</strain>
        <tissue evidence="1">Mantle</tissue>
    </source>
</reference>
<gene>
    <name evidence="1" type="ORF">CHS0354_019579</name>
</gene>
<protein>
    <submittedName>
        <fullName evidence="1">Uncharacterized protein</fullName>
    </submittedName>
</protein>
<dbReference type="Proteomes" id="UP001195483">
    <property type="component" value="Unassembled WGS sequence"/>
</dbReference>
<dbReference type="EMBL" id="JAEAOA010001197">
    <property type="protein sequence ID" value="KAK3609566.1"/>
    <property type="molecule type" value="Genomic_DNA"/>
</dbReference>
<name>A0AAE0TG20_9BIVA</name>
<reference evidence="1" key="2">
    <citation type="journal article" date="2021" name="Genome Biol. Evol.">
        <title>Developing a high-quality reference genome for a parasitic bivalve with doubly uniparental inheritance (Bivalvia: Unionida).</title>
        <authorList>
            <person name="Smith C.H."/>
        </authorList>
    </citation>
    <scope>NUCLEOTIDE SEQUENCE</scope>
    <source>
        <strain evidence="1">CHS0354</strain>
        <tissue evidence="1">Mantle</tissue>
    </source>
</reference>
<keyword evidence="2" id="KW-1185">Reference proteome</keyword>
<organism evidence="1 2">
    <name type="scientific">Potamilus streckersoni</name>
    <dbReference type="NCBI Taxonomy" id="2493646"/>
    <lineage>
        <taxon>Eukaryota</taxon>
        <taxon>Metazoa</taxon>
        <taxon>Spiralia</taxon>
        <taxon>Lophotrochozoa</taxon>
        <taxon>Mollusca</taxon>
        <taxon>Bivalvia</taxon>
        <taxon>Autobranchia</taxon>
        <taxon>Heteroconchia</taxon>
        <taxon>Palaeoheterodonta</taxon>
        <taxon>Unionida</taxon>
        <taxon>Unionoidea</taxon>
        <taxon>Unionidae</taxon>
        <taxon>Ambleminae</taxon>
        <taxon>Lampsilini</taxon>
        <taxon>Potamilus</taxon>
    </lineage>
</organism>
<comment type="caution">
    <text evidence="1">The sequence shown here is derived from an EMBL/GenBank/DDBJ whole genome shotgun (WGS) entry which is preliminary data.</text>
</comment>
<dbReference type="PANTHER" id="PTHR21529:SF4">
    <property type="entry name" value="TPR AND ANKYRIN REPEAT-CONTAINING PROTEIN 1"/>
    <property type="match status" value="1"/>
</dbReference>
<reference evidence="1" key="1">
    <citation type="journal article" date="2021" name="Genome Biol. Evol.">
        <title>A High-Quality Reference Genome for a Parasitic Bivalve with Doubly Uniparental Inheritance (Bivalvia: Unionida).</title>
        <authorList>
            <person name="Smith C.H."/>
        </authorList>
    </citation>
    <scope>NUCLEOTIDE SEQUENCE</scope>
    <source>
        <strain evidence="1">CHS0354</strain>
    </source>
</reference>
<dbReference type="AlphaFoldDB" id="A0AAE0TG20"/>
<dbReference type="SUPFAM" id="SSF52540">
    <property type="entry name" value="P-loop containing nucleoside triphosphate hydrolases"/>
    <property type="match status" value="1"/>
</dbReference>
<evidence type="ECO:0000313" key="2">
    <source>
        <dbReference type="Proteomes" id="UP001195483"/>
    </source>
</evidence>
<sequence length="222" mass="25224">MFLTGDTAQSITRGISFRFSDLKSLFFHARRSMRAMGKTGAVEVPKQVYQLIHNYRSHPGILSLSSSIFDLLVEFFPESLDRLKHDQGLFNGLKPMLLESCSISDLAVLLRGNRRKTSHIDFGIHQAILVVDEAARESMPEELRHGLILTISEAKRLEFDNVLLYNFFKNSQGTCDSLDLEKRAPMFEYFKAQKLVKCLTVHELSEASKFGIHLQAAFPTEI</sequence>